<dbReference type="STRING" id="582667.SAMN05192568_1012141"/>
<protein>
    <submittedName>
        <fullName evidence="2">Uncharacterized protein</fullName>
    </submittedName>
</protein>
<proteinExistence type="predicted"/>
<gene>
    <name evidence="2" type="ORF">SAMN05192568_1012141</name>
</gene>
<accession>A0A1I4L5P4</accession>
<evidence type="ECO:0000313" key="2">
    <source>
        <dbReference type="EMBL" id="SFL86302.1"/>
    </source>
</evidence>
<evidence type="ECO:0000256" key="1">
    <source>
        <dbReference type="SAM" id="SignalP"/>
    </source>
</evidence>
<dbReference type="AlphaFoldDB" id="A0A1I4L5P4"/>
<dbReference type="Proteomes" id="UP000199048">
    <property type="component" value="Unassembled WGS sequence"/>
</dbReference>
<name>A0A1I4L5P4_9HYPH</name>
<keyword evidence="3" id="KW-1185">Reference proteome</keyword>
<keyword evidence="1" id="KW-0732">Signal</keyword>
<feature type="chain" id="PRO_5011716512" evidence="1">
    <location>
        <begin position="46"/>
        <end position="107"/>
    </location>
</feature>
<sequence>MKAGAFSCTVAPLLRPPSGATLPRRGGRGLALGLFALLLTTPALAADDAASCAAGITMIRDALAANPSETALPKLKKALRVAEREQKEGEFDECLDAVADARKVLGR</sequence>
<dbReference type="EMBL" id="FOTK01000012">
    <property type="protein sequence ID" value="SFL86302.1"/>
    <property type="molecule type" value="Genomic_DNA"/>
</dbReference>
<reference evidence="3" key="1">
    <citation type="submission" date="2016-10" db="EMBL/GenBank/DDBJ databases">
        <authorList>
            <person name="Varghese N."/>
            <person name="Submissions S."/>
        </authorList>
    </citation>
    <scope>NUCLEOTIDE SEQUENCE [LARGE SCALE GENOMIC DNA]</scope>
    <source>
        <strain evidence="3">BL36</strain>
    </source>
</reference>
<organism evidence="2 3">
    <name type="scientific">Methylobacterium pseudosasicola</name>
    <dbReference type="NCBI Taxonomy" id="582667"/>
    <lineage>
        <taxon>Bacteria</taxon>
        <taxon>Pseudomonadati</taxon>
        <taxon>Pseudomonadota</taxon>
        <taxon>Alphaproteobacteria</taxon>
        <taxon>Hyphomicrobiales</taxon>
        <taxon>Methylobacteriaceae</taxon>
        <taxon>Methylobacterium</taxon>
    </lineage>
</organism>
<feature type="signal peptide" evidence="1">
    <location>
        <begin position="1"/>
        <end position="45"/>
    </location>
</feature>
<evidence type="ECO:0000313" key="3">
    <source>
        <dbReference type="Proteomes" id="UP000199048"/>
    </source>
</evidence>